<accession>A0A9X0D6F5</accession>
<comment type="subcellular location">
    <subcellularLocation>
        <location evidence="1">Cell membrane</location>
        <topology evidence="1">Multi-pass membrane protein</topology>
    </subcellularLocation>
</comment>
<feature type="transmembrane region" description="Helical" evidence="9">
    <location>
        <begin position="51"/>
        <end position="76"/>
    </location>
</feature>
<dbReference type="EMBL" id="MU825439">
    <property type="protein sequence ID" value="KAJ7389157.1"/>
    <property type="molecule type" value="Genomic_DNA"/>
</dbReference>
<evidence type="ECO:0000256" key="5">
    <source>
        <dbReference type="ARBA" id="ARBA00023040"/>
    </source>
</evidence>
<keyword evidence="2" id="KW-1003">Cell membrane</keyword>
<feature type="transmembrane region" description="Helical" evidence="9">
    <location>
        <begin position="270"/>
        <end position="292"/>
    </location>
</feature>
<name>A0A9X0D6F5_9CNID</name>
<evidence type="ECO:0000313" key="12">
    <source>
        <dbReference type="Proteomes" id="UP001163046"/>
    </source>
</evidence>
<feature type="transmembrane region" description="Helical" evidence="9">
    <location>
        <begin position="20"/>
        <end position="39"/>
    </location>
</feature>
<comment type="caution">
    <text evidence="11">The sequence shown here is derived from an EMBL/GenBank/DDBJ whole genome shotgun (WGS) entry which is preliminary data.</text>
</comment>
<dbReference type="PROSITE" id="PS50262">
    <property type="entry name" value="G_PROTEIN_RECEP_F1_2"/>
    <property type="match status" value="1"/>
</dbReference>
<feature type="transmembrane region" description="Helical" evidence="9">
    <location>
        <begin position="177"/>
        <end position="199"/>
    </location>
</feature>
<feature type="domain" description="G-protein coupled receptors family 1 profile" evidence="10">
    <location>
        <begin position="30"/>
        <end position="289"/>
    </location>
</feature>
<proteinExistence type="predicted"/>
<evidence type="ECO:0000256" key="2">
    <source>
        <dbReference type="ARBA" id="ARBA00022475"/>
    </source>
</evidence>
<dbReference type="GO" id="GO:0004930">
    <property type="term" value="F:G protein-coupled receptor activity"/>
    <property type="evidence" value="ECO:0007669"/>
    <property type="project" value="UniProtKB-KW"/>
</dbReference>
<sequence>MADDLNARGLSLTIVEVGSLLILNILSLTGNTLVCISVYKNTRLRTTTNLYIIALAVSDLLSAVFVMPIGTGVLIAGKWSFGEIVCQFHAFFSLFVIYVSPVTMGLTAVNRYVRMCKSDQQYKKLFSVGKSRILLTCVWSLVACYILVPRLTGLQAFEFVPGYAQCSIAHLSESGKMIHYGIVLTFFFLLPLMATIISYTKVAKMIRQHNIGASSTIQRRERNTSISAHEIKVSKSLFAVVFAFMVCWIPFWVIVVLRRFRVVEQMPRNFELLCMFLLYFSNTINPFIYAGMNHLFKREFRKILFCEKRRKVGVLSGVVRTEEVETRSAVLFRNNQRQDNYHTRSDTQQRSEDDQIEGHFQQFQLVTLTACNSEVASGELNFVTHHPPLDDSDSLYT</sequence>
<keyword evidence="7 11" id="KW-0675">Receptor</keyword>
<dbReference type="InterPro" id="IPR000276">
    <property type="entry name" value="GPCR_Rhodpsn"/>
</dbReference>
<dbReference type="OrthoDB" id="10044919at2759"/>
<evidence type="ECO:0000256" key="6">
    <source>
        <dbReference type="ARBA" id="ARBA00023136"/>
    </source>
</evidence>
<evidence type="ECO:0000256" key="8">
    <source>
        <dbReference type="ARBA" id="ARBA00023224"/>
    </source>
</evidence>
<feature type="transmembrane region" description="Helical" evidence="9">
    <location>
        <begin position="237"/>
        <end position="258"/>
    </location>
</feature>
<protein>
    <submittedName>
        <fullName evidence="11">Melatonin receptor</fullName>
    </submittedName>
</protein>
<feature type="transmembrane region" description="Helical" evidence="9">
    <location>
        <begin position="133"/>
        <end position="157"/>
    </location>
</feature>
<dbReference type="GO" id="GO:0005886">
    <property type="term" value="C:plasma membrane"/>
    <property type="evidence" value="ECO:0007669"/>
    <property type="project" value="UniProtKB-SubCell"/>
</dbReference>
<keyword evidence="3 9" id="KW-0812">Transmembrane</keyword>
<keyword evidence="4 9" id="KW-1133">Transmembrane helix</keyword>
<evidence type="ECO:0000259" key="10">
    <source>
        <dbReference type="PROSITE" id="PS50262"/>
    </source>
</evidence>
<gene>
    <name evidence="11" type="primary">MTNR1A_21</name>
    <name evidence="11" type="ORF">OS493_033243</name>
</gene>
<evidence type="ECO:0000256" key="3">
    <source>
        <dbReference type="ARBA" id="ARBA00022692"/>
    </source>
</evidence>
<dbReference type="AlphaFoldDB" id="A0A9X0D6F5"/>
<dbReference type="Gene3D" id="1.20.1070.10">
    <property type="entry name" value="Rhodopsin 7-helix transmembrane proteins"/>
    <property type="match status" value="1"/>
</dbReference>
<keyword evidence="6 9" id="KW-0472">Membrane</keyword>
<dbReference type="Pfam" id="PF00001">
    <property type="entry name" value="7tm_1"/>
    <property type="match status" value="1"/>
</dbReference>
<evidence type="ECO:0000256" key="9">
    <source>
        <dbReference type="SAM" id="Phobius"/>
    </source>
</evidence>
<evidence type="ECO:0000313" key="11">
    <source>
        <dbReference type="EMBL" id="KAJ7389157.1"/>
    </source>
</evidence>
<feature type="transmembrane region" description="Helical" evidence="9">
    <location>
        <begin position="88"/>
        <end position="113"/>
    </location>
</feature>
<dbReference type="CDD" id="cd00637">
    <property type="entry name" value="7tm_classA_rhodopsin-like"/>
    <property type="match status" value="1"/>
</dbReference>
<evidence type="ECO:0000256" key="4">
    <source>
        <dbReference type="ARBA" id="ARBA00022989"/>
    </source>
</evidence>
<dbReference type="PRINTS" id="PR00237">
    <property type="entry name" value="GPCRRHODOPSN"/>
</dbReference>
<organism evidence="11 12">
    <name type="scientific">Desmophyllum pertusum</name>
    <dbReference type="NCBI Taxonomy" id="174260"/>
    <lineage>
        <taxon>Eukaryota</taxon>
        <taxon>Metazoa</taxon>
        <taxon>Cnidaria</taxon>
        <taxon>Anthozoa</taxon>
        <taxon>Hexacorallia</taxon>
        <taxon>Scleractinia</taxon>
        <taxon>Caryophylliina</taxon>
        <taxon>Caryophylliidae</taxon>
        <taxon>Desmophyllum</taxon>
    </lineage>
</organism>
<keyword evidence="12" id="KW-1185">Reference proteome</keyword>
<dbReference type="Proteomes" id="UP001163046">
    <property type="component" value="Unassembled WGS sequence"/>
</dbReference>
<reference evidence="11" key="1">
    <citation type="submission" date="2023-01" db="EMBL/GenBank/DDBJ databases">
        <title>Genome assembly of the deep-sea coral Lophelia pertusa.</title>
        <authorList>
            <person name="Herrera S."/>
            <person name="Cordes E."/>
        </authorList>
    </citation>
    <scope>NUCLEOTIDE SEQUENCE</scope>
    <source>
        <strain evidence="11">USNM1676648</strain>
        <tissue evidence="11">Polyp</tissue>
    </source>
</reference>
<keyword evidence="8" id="KW-0807">Transducer</keyword>
<dbReference type="SUPFAM" id="SSF81321">
    <property type="entry name" value="Family A G protein-coupled receptor-like"/>
    <property type="match status" value="1"/>
</dbReference>
<evidence type="ECO:0000256" key="7">
    <source>
        <dbReference type="ARBA" id="ARBA00023170"/>
    </source>
</evidence>
<dbReference type="InterPro" id="IPR017452">
    <property type="entry name" value="GPCR_Rhodpsn_7TM"/>
</dbReference>
<keyword evidence="5" id="KW-0297">G-protein coupled receptor</keyword>
<dbReference type="PANTHER" id="PTHR22752">
    <property type="entry name" value="G PROTEIN-COUPLED RECEPTOR"/>
    <property type="match status" value="1"/>
</dbReference>
<evidence type="ECO:0000256" key="1">
    <source>
        <dbReference type="ARBA" id="ARBA00004651"/>
    </source>
</evidence>